<name>A0A1B7MEM4_9AGAM</name>
<protein>
    <submittedName>
        <fullName evidence="2">Uncharacterized protein</fullName>
    </submittedName>
</protein>
<dbReference type="EMBL" id="KV449637">
    <property type="protein sequence ID" value="OAX31045.1"/>
    <property type="molecule type" value="Genomic_DNA"/>
</dbReference>
<evidence type="ECO:0000313" key="3">
    <source>
        <dbReference type="Proteomes" id="UP000092154"/>
    </source>
</evidence>
<dbReference type="AlphaFoldDB" id="A0A1B7MEM4"/>
<keyword evidence="3" id="KW-1185">Reference proteome</keyword>
<gene>
    <name evidence="2" type="ORF">K503DRAFT_788084</name>
</gene>
<dbReference type="Proteomes" id="UP000092154">
    <property type="component" value="Unassembled WGS sequence"/>
</dbReference>
<feature type="compositionally biased region" description="Basic and acidic residues" evidence="1">
    <location>
        <begin position="25"/>
        <end position="39"/>
    </location>
</feature>
<reference evidence="2 3" key="1">
    <citation type="submission" date="2016-06" db="EMBL/GenBank/DDBJ databases">
        <title>Comparative genomics of the ectomycorrhizal sister species Rhizopogon vinicolor and Rhizopogon vesiculosus (Basidiomycota: Boletales) reveals a divergence of the mating type B locus.</title>
        <authorList>
            <consortium name="DOE Joint Genome Institute"/>
            <person name="Mujic A.B."/>
            <person name="Kuo A."/>
            <person name="Tritt A."/>
            <person name="Lipzen A."/>
            <person name="Chen C."/>
            <person name="Johnson J."/>
            <person name="Sharma A."/>
            <person name="Barry K."/>
            <person name="Grigoriev I.V."/>
            <person name="Spatafora J.W."/>
        </authorList>
    </citation>
    <scope>NUCLEOTIDE SEQUENCE [LARGE SCALE GENOMIC DNA]</scope>
    <source>
        <strain evidence="2 3">AM-OR11-026</strain>
    </source>
</reference>
<proteinExistence type="predicted"/>
<evidence type="ECO:0000313" key="2">
    <source>
        <dbReference type="EMBL" id="OAX31045.1"/>
    </source>
</evidence>
<feature type="region of interest" description="Disordered" evidence="1">
    <location>
        <begin position="22"/>
        <end position="45"/>
    </location>
</feature>
<dbReference type="InParanoid" id="A0A1B7MEM4"/>
<organism evidence="2 3">
    <name type="scientific">Rhizopogon vinicolor AM-OR11-026</name>
    <dbReference type="NCBI Taxonomy" id="1314800"/>
    <lineage>
        <taxon>Eukaryota</taxon>
        <taxon>Fungi</taxon>
        <taxon>Dikarya</taxon>
        <taxon>Basidiomycota</taxon>
        <taxon>Agaricomycotina</taxon>
        <taxon>Agaricomycetes</taxon>
        <taxon>Agaricomycetidae</taxon>
        <taxon>Boletales</taxon>
        <taxon>Suillineae</taxon>
        <taxon>Rhizopogonaceae</taxon>
        <taxon>Rhizopogon</taxon>
    </lineage>
</organism>
<evidence type="ECO:0000256" key="1">
    <source>
        <dbReference type="SAM" id="MobiDB-lite"/>
    </source>
</evidence>
<accession>A0A1B7MEM4</accession>
<sequence>MGKQSRENSARNANLVKAMLKKTKINNENKEDLNDEVDKLSPSTEEELQHEVEDHVSELTHMEAHEYKESEISQVNTLRDGQKRLLPTIFACQKVSDLTEIINPHRKNGWYGSNLDAAWIQWGTHAECPSFKCNPDILVAANVVIHSAGHLISAGLATAQIVQESPEELAGKISTFLEKSTGRGIEHTCDTLEVGVYSLDQ</sequence>